<proteinExistence type="predicted"/>
<sequence length="327" mass="36108">MGKLLETSLLGPLQPLSWPQEAQEAAPCDSEEVLYDWEFVSGLHTPQKRALKNLTARGVFWKHASKPITEMFLLFHGGDVGADGNCLFSAANRTLNLNKGSSSDLRKRVVNRFSEDYEAGIFPKEETDAAIRNLYSPDLELGWGVHFVQEIKLLALKSDRPGYDTSIEELVLAGLSREAAAESIYKEKCLQVVNGNTWAKYMSVAGNPDDEYDIVSLHYTEEGLLSVDENRNGKAAAFGDDIAIEALATEFQREIFVVQAHGSDASSDEDGTLFFLPHRPRGQILEPPIFLLMRGTDWCGAGADHYEPLIARPAPPVVSKEKAVVIL</sequence>
<evidence type="ECO:0000313" key="1">
    <source>
        <dbReference type="EMBL" id="KAG9455422.1"/>
    </source>
</evidence>
<dbReference type="CDD" id="cd22744">
    <property type="entry name" value="OTU"/>
    <property type="match status" value="1"/>
</dbReference>
<dbReference type="Gene3D" id="3.90.70.80">
    <property type="match status" value="1"/>
</dbReference>
<organism evidence="1 2">
    <name type="scientific">Aristolochia fimbriata</name>
    <name type="common">White veined hardy Dutchman's pipe vine</name>
    <dbReference type="NCBI Taxonomy" id="158543"/>
    <lineage>
        <taxon>Eukaryota</taxon>
        <taxon>Viridiplantae</taxon>
        <taxon>Streptophyta</taxon>
        <taxon>Embryophyta</taxon>
        <taxon>Tracheophyta</taxon>
        <taxon>Spermatophyta</taxon>
        <taxon>Magnoliopsida</taxon>
        <taxon>Magnoliidae</taxon>
        <taxon>Piperales</taxon>
        <taxon>Aristolochiaceae</taxon>
        <taxon>Aristolochia</taxon>
    </lineage>
</organism>
<dbReference type="PANTHER" id="PTHR36068">
    <property type="entry name" value="OS01G0102500 PROTEIN"/>
    <property type="match status" value="1"/>
</dbReference>
<accession>A0AAV7F2V8</accession>
<dbReference type="AlphaFoldDB" id="A0AAV7F2V8"/>
<dbReference type="PANTHER" id="PTHR36068:SF1">
    <property type="entry name" value="OS01G0102500 PROTEIN"/>
    <property type="match status" value="1"/>
</dbReference>
<reference evidence="1 2" key="1">
    <citation type="submission" date="2021-07" db="EMBL/GenBank/DDBJ databases">
        <title>The Aristolochia fimbriata genome: insights into angiosperm evolution, floral development and chemical biosynthesis.</title>
        <authorList>
            <person name="Jiao Y."/>
        </authorList>
    </citation>
    <scope>NUCLEOTIDE SEQUENCE [LARGE SCALE GENOMIC DNA]</scope>
    <source>
        <strain evidence="1">IBCAS-2021</strain>
        <tissue evidence="1">Leaf</tissue>
    </source>
</reference>
<evidence type="ECO:0000313" key="2">
    <source>
        <dbReference type="Proteomes" id="UP000825729"/>
    </source>
</evidence>
<protein>
    <submittedName>
        <fullName evidence="1">Uncharacterized protein</fullName>
    </submittedName>
</protein>
<dbReference type="EMBL" id="JAINDJ010000003">
    <property type="protein sequence ID" value="KAG9455422.1"/>
    <property type="molecule type" value="Genomic_DNA"/>
</dbReference>
<keyword evidence="2" id="KW-1185">Reference proteome</keyword>
<dbReference type="Proteomes" id="UP000825729">
    <property type="component" value="Unassembled WGS sequence"/>
</dbReference>
<gene>
    <name evidence="1" type="ORF">H6P81_008326</name>
</gene>
<name>A0AAV7F2V8_ARIFI</name>
<comment type="caution">
    <text evidence="1">The sequence shown here is derived from an EMBL/GenBank/DDBJ whole genome shotgun (WGS) entry which is preliminary data.</text>
</comment>